<organism evidence="2 3">
    <name type="scientific">Gehongia tenuis</name>
    <dbReference type="NCBI Taxonomy" id="2763655"/>
    <lineage>
        <taxon>Bacteria</taxon>
        <taxon>Bacillati</taxon>
        <taxon>Bacillota</taxon>
        <taxon>Clostridia</taxon>
        <taxon>Christensenellales</taxon>
        <taxon>Christensenellaceae</taxon>
        <taxon>Gehongia</taxon>
    </lineage>
</organism>
<sequence>MQRMFRVKARGYDPSEVEDYIERLKKDFEEDLARQKDRLLELRAENKLLSEELAEFRDKENQIVGALVEAQCRASAVEREAKERAERQLMELEGHKRRLGEEMADTRARLLNLKKAAADVLGLFVEEIEQEEKAIAGPKPMKQVG</sequence>
<keyword evidence="1" id="KW-0175">Coiled coil</keyword>
<dbReference type="AlphaFoldDB" id="A0A926HQ72"/>
<proteinExistence type="predicted"/>
<dbReference type="InterPro" id="IPR007793">
    <property type="entry name" value="DivIVA_fam"/>
</dbReference>
<name>A0A926HQ72_9FIRM</name>
<protein>
    <submittedName>
        <fullName evidence="2">DivIVA domain-containing protein</fullName>
    </submittedName>
</protein>
<evidence type="ECO:0000313" key="2">
    <source>
        <dbReference type="EMBL" id="MBC8530946.1"/>
    </source>
</evidence>
<dbReference type="RefSeq" id="WP_249315015.1">
    <property type="nucleotide sequence ID" value="NZ_JACRSR010000001.1"/>
</dbReference>
<accession>A0A926HQ72</accession>
<evidence type="ECO:0000313" key="3">
    <source>
        <dbReference type="Proteomes" id="UP000623172"/>
    </source>
</evidence>
<evidence type="ECO:0000256" key="1">
    <source>
        <dbReference type="SAM" id="Coils"/>
    </source>
</evidence>
<dbReference type="Pfam" id="PF05103">
    <property type="entry name" value="DivIVA"/>
    <property type="match status" value="1"/>
</dbReference>
<reference evidence="2" key="1">
    <citation type="submission" date="2020-08" db="EMBL/GenBank/DDBJ databases">
        <title>Genome public.</title>
        <authorList>
            <person name="Liu C."/>
            <person name="Sun Q."/>
        </authorList>
    </citation>
    <scope>NUCLEOTIDE SEQUENCE</scope>
    <source>
        <strain evidence="2">NSJ-53</strain>
    </source>
</reference>
<comment type="caution">
    <text evidence="2">The sequence shown here is derived from an EMBL/GenBank/DDBJ whole genome shotgun (WGS) entry which is preliminary data.</text>
</comment>
<dbReference type="Proteomes" id="UP000623172">
    <property type="component" value="Unassembled WGS sequence"/>
</dbReference>
<gene>
    <name evidence="2" type="ORF">H8696_03700</name>
</gene>
<dbReference type="EMBL" id="JACRSR010000001">
    <property type="protein sequence ID" value="MBC8530946.1"/>
    <property type="molecule type" value="Genomic_DNA"/>
</dbReference>
<feature type="coiled-coil region" evidence="1">
    <location>
        <begin position="25"/>
        <end position="116"/>
    </location>
</feature>
<keyword evidence="3" id="KW-1185">Reference proteome</keyword>